<evidence type="ECO:0000256" key="2">
    <source>
        <dbReference type="ARBA" id="ARBA00005810"/>
    </source>
</evidence>
<keyword evidence="7 14" id="KW-0418">Kinase</keyword>
<feature type="domain" description="7,8-dihydro-6-hydroxymethylpterin-pyrophosphokinase" evidence="13">
    <location>
        <begin position="88"/>
        <end position="99"/>
    </location>
</feature>
<gene>
    <name evidence="14" type="ORF">A9R00_03315</name>
</gene>
<evidence type="ECO:0000256" key="12">
    <source>
        <dbReference type="ARBA" id="ARBA00033413"/>
    </source>
</evidence>
<keyword evidence="8" id="KW-0067">ATP-binding</keyword>
<comment type="caution">
    <text evidence="14">The sequence shown here is derived from an EMBL/GenBank/DDBJ whole genome shotgun (WGS) entry which is preliminary data.</text>
</comment>
<dbReference type="GO" id="GO:0005524">
    <property type="term" value="F:ATP binding"/>
    <property type="evidence" value="ECO:0007669"/>
    <property type="project" value="UniProtKB-KW"/>
</dbReference>
<dbReference type="Proteomes" id="UP000227088">
    <property type="component" value="Unassembled WGS sequence"/>
</dbReference>
<evidence type="ECO:0000256" key="9">
    <source>
        <dbReference type="ARBA" id="ARBA00022909"/>
    </source>
</evidence>
<keyword evidence="6" id="KW-0547">Nucleotide-binding</keyword>
<evidence type="ECO:0000256" key="6">
    <source>
        <dbReference type="ARBA" id="ARBA00022741"/>
    </source>
</evidence>
<dbReference type="InterPro" id="IPR000550">
    <property type="entry name" value="Hppk"/>
</dbReference>
<organism evidence="14 15">
    <name type="scientific">Oleispira antarctica</name>
    <dbReference type="NCBI Taxonomy" id="188908"/>
    <lineage>
        <taxon>Bacteria</taxon>
        <taxon>Pseudomonadati</taxon>
        <taxon>Pseudomonadota</taxon>
        <taxon>Gammaproteobacteria</taxon>
        <taxon>Oceanospirillales</taxon>
        <taxon>Oceanospirillaceae</taxon>
        <taxon>Oleispira</taxon>
    </lineage>
</organism>
<comment type="pathway">
    <text evidence="1">Cofactor biosynthesis; tetrahydrofolate biosynthesis; 2-amino-4-hydroxy-6-hydroxymethyl-7,8-dihydropteridine diphosphate from 7,8-dihydroneopterin triphosphate: step 4/4.</text>
</comment>
<evidence type="ECO:0000256" key="8">
    <source>
        <dbReference type="ARBA" id="ARBA00022840"/>
    </source>
</evidence>
<evidence type="ECO:0000256" key="5">
    <source>
        <dbReference type="ARBA" id="ARBA00022679"/>
    </source>
</evidence>
<dbReference type="PANTHER" id="PTHR43071">
    <property type="entry name" value="2-AMINO-4-HYDROXY-6-HYDROXYMETHYLDIHYDROPTERIDINE PYROPHOSPHOKINASE"/>
    <property type="match status" value="1"/>
</dbReference>
<evidence type="ECO:0000256" key="11">
    <source>
        <dbReference type="ARBA" id="ARBA00029766"/>
    </source>
</evidence>
<dbReference type="SUPFAM" id="SSF55083">
    <property type="entry name" value="6-hydroxymethyl-7,8-dihydropterin pyrophosphokinase, HPPK"/>
    <property type="match status" value="1"/>
</dbReference>
<dbReference type="GO" id="GO:0016301">
    <property type="term" value="F:kinase activity"/>
    <property type="evidence" value="ECO:0007669"/>
    <property type="project" value="UniProtKB-KW"/>
</dbReference>
<comment type="function">
    <text evidence="10">Catalyzes the transfer of pyrophosphate from adenosine triphosphate (ATP) to 6-hydroxymethyl-7,8-dihydropterin, an enzymatic step in folate biosynthesis pathway.</text>
</comment>
<evidence type="ECO:0000313" key="14">
    <source>
        <dbReference type="EMBL" id="OUS40969.1"/>
    </source>
</evidence>
<evidence type="ECO:0000256" key="1">
    <source>
        <dbReference type="ARBA" id="ARBA00005051"/>
    </source>
</evidence>
<dbReference type="GO" id="GO:0046656">
    <property type="term" value="P:folic acid biosynthetic process"/>
    <property type="evidence" value="ECO:0007669"/>
    <property type="project" value="UniProtKB-KW"/>
</dbReference>
<dbReference type="Pfam" id="PF01288">
    <property type="entry name" value="HPPK"/>
    <property type="match status" value="1"/>
</dbReference>
<keyword evidence="5" id="KW-0808">Transferase</keyword>
<reference evidence="15" key="1">
    <citation type="journal article" date="2017" name="Proc. Natl. Acad. Sci. U.S.A.">
        <title>Simulation of Deepwater Horizon oil plume reveals substrate specialization within a complex community of hydrocarbon degraders.</title>
        <authorList>
            <person name="Hu P."/>
            <person name="Dubinsky E.A."/>
            <person name="Probst A.J."/>
            <person name="Wang J."/>
            <person name="Sieber C.M.K."/>
            <person name="Tom L.M."/>
            <person name="Gardinali P."/>
            <person name="Banfield J.F."/>
            <person name="Atlas R.M."/>
            <person name="Andersen G.L."/>
        </authorList>
    </citation>
    <scope>NUCLEOTIDE SEQUENCE [LARGE SCALE GENOMIC DNA]</scope>
</reference>
<protein>
    <recommendedName>
        <fullName evidence="4">2-amino-4-hydroxy-6-hydroxymethyldihydropteridine pyrophosphokinase</fullName>
        <ecNumber evidence="3">2.7.6.3</ecNumber>
    </recommendedName>
    <alternativeName>
        <fullName evidence="11">6-hydroxymethyl-7,8-dihydropterin pyrophosphokinase</fullName>
    </alternativeName>
    <alternativeName>
        <fullName evidence="12">7,8-dihydro-6-hydroxymethylpterin-pyrophosphokinase</fullName>
    </alternativeName>
</protein>
<dbReference type="EMBL" id="MABE01000192">
    <property type="protein sequence ID" value="OUS40969.1"/>
    <property type="molecule type" value="Genomic_DNA"/>
</dbReference>
<sequence>MSLVYIGLGANLDQPQQQLEQALIELAKLEKSTLIAQSSLYHSKPVGPQDQPDYVNAIVLIETSLKPLALLDALQQLEQDHGRIRKRHWGERTLDLDIILIDDCVIDSERLKVPHPFAQQRSFVLYPLSEINSQLVFPNGVALEQLLTELDNDLIRIIKNT</sequence>
<evidence type="ECO:0000256" key="10">
    <source>
        <dbReference type="ARBA" id="ARBA00029409"/>
    </source>
</evidence>
<evidence type="ECO:0000256" key="7">
    <source>
        <dbReference type="ARBA" id="ARBA00022777"/>
    </source>
</evidence>
<comment type="similarity">
    <text evidence="2">Belongs to the HPPK family.</text>
</comment>
<dbReference type="GO" id="GO:0046654">
    <property type="term" value="P:tetrahydrofolate biosynthetic process"/>
    <property type="evidence" value="ECO:0007669"/>
    <property type="project" value="UniProtKB-UniPathway"/>
</dbReference>
<dbReference type="NCBIfam" id="TIGR01498">
    <property type="entry name" value="folK"/>
    <property type="match status" value="1"/>
</dbReference>
<proteinExistence type="inferred from homology"/>
<dbReference type="PANTHER" id="PTHR43071:SF1">
    <property type="entry name" value="2-AMINO-4-HYDROXY-6-HYDROXYMETHYLDIHYDROPTERIDINE PYROPHOSPHOKINASE"/>
    <property type="match status" value="1"/>
</dbReference>
<keyword evidence="9" id="KW-0289">Folate biosynthesis</keyword>
<accession>A0A1Y5HUJ4</accession>
<dbReference type="GO" id="GO:0003848">
    <property type="term" value="F:2-amino-4-hydroxy-6-hydroxymethyldihydropteridine diphosphokinase activity"/>
    <property type="evidence" value="ECO:0007669"/>
    <property type="project" value="UniProtKB-EC"/>
</dbReference>
<evidence type="ECO:0000256" key="3">
    <source>
        <dbReference type="ARBA" id="ARBA00013253"/>
    </source>
</evidence>
<dbReference type="AlphaFoldDB" id="A0A1Y5HUJ4"/>
<name>A0A1Y5HUJ4_OLEAN</name>
<evidence type="ECO:0000259" key="13">
    <source>
        <dbReference type="PROSITE" id="PS00794"/>
    </source>
</evidence>
<evidence type="ECO:0000313" key="15">
    <source>
        <dbReference type="Proteomes" id="UP000227088"/>
    </source>
</evidence>
<dbReference type="EC" id="2.7.6.3" evidence="3"/>
<dbReference type="PROSITE" id="PS00794">
    <property type="entry name" value="HPPK"/>
    <property type="match status" value="1"/>
</dbReference>
<evidence type="ECO:0000256" key="4">
    <source>
        <dbReference type="ARBA" id="ARBA00016218"/>
    </source>
</evidence>
<dbReference type="UniPathway" id="UPA00077">
    <property type="reaction ID" value="UER00155"/>
</dbReference>
<dbReference type="Gene3D" id="3.30.70.560">
    <property type="entry name" value="7,8-Dihydro-6-hydroxymethylpterin-pyrophosphokinase HPPK"/>
    <property type="match status" value="1"/>
</dbReference>
<dbReference type="InterPro" id="IPR035907">
    <property type="entry name" value="Hppk_sf"/>
</dbReference>
<dbReference type="CDD" id="cd00483">
    <property type="entry name" value="HPPK"/>
    <property type="match status" value="1"/>
</dbReference>